<evidence type="ECO:0000313" key="1">
    <source>
        <dbReference type="EMBL" id="OKL50232.1"/>
    </source>
</evidence>
<gene>
    <name evidence="1" type="ORF">BM477_02225</name>
</gene>
<evidence type="ECO:0000313" key="2">
    <source>
        <dbReference type="Proteomes" id="UP000186465"/>
    </source>
</evidence>
<dbReference type="RefSeq" id="WP_075361057.1">
    <property type="nucleotide sequence ID" value="NZ_MPDM01000002.1"/>
</dbReference>
<dbReference type="STRING" id="156892.BM477_02225"/>
<reference evidence="2" key="1">
    <citation type="submission" date="2016-11" db="EMBL/GenBank/DDBJ databases">
        <title>Actinomyces gypaetusis sp. nov. isolated from Gypaetus barbatus in Qinghai Tibet Plateau China.</title>
        <authorList>
            <person name="Meng X."/>
        </authorList>
    </citation>
    <scope>NUCLEOTIDE SEQUENCE [LARGE SCALE GENOMIC DNA]</scope>
    <source>
        <strain evidence="2">DSM 15383</strain>
    </source>
</reference>
<comment type="caution">
    <text evidence="1">The sequence shown here is derived from an EMBL/GenBank/DDBJ whole genome shotgun (WGS) entry which is preliminary data.</text>
</comment>
<organism evidence="1 2">
    <name type="scientific">Boudabousia marimammalium</name>
    <dbReference type="NCBI Taxonomy" id="156892"/>
    <lineage>
        <taxon>Bacteria</taxon>
        <taxon>Bacillati</taxon>
        <taxon>Actinomycetota</taxon>
        <taxon>Actinomycetes</taxon>
        <taxon>Actinomycetales</taxon>
        <taxon>Actinomycetaceae</taxon>
        <taxon>Boudabousia</taxon>
    </lineage>
</organism>
<dbReference type="OrthoDB" id="9801492at2"/>
<dbReference type="Gene3D" id="3.40.50.2000">
    <property type="entry name" value="Glycogen Phosphorylase B"/>
    <property type="match status" value="1"/>
</dbReference>
<dbReference type="Proteomes" id="UP000186465">
    <property type="component" value="Unassembled WGS sequence"/>
</dbReference>
<dbReference type="AlphaFoldDB" id="A0A1Q5PS22"/>
<accession>A0A1Q5PS22</accession>
<dbReference type="SUPFAM" id="SSF53756">
    <property type="entry name" value="UDP-Glycosyltransferase/glycogen phosphorylase"/>
    <property type="match status" value="1"/>
</dbReference>
<sequence length="375" mass="42570">MVVKSEQPVMIYHVPFVLNSDRKSGSALRPQRMFEAFAELGYRIMAIEGSSTERKRKFELVRRYVNSGGRIEFCYSESSTMPQGLTDSDHLPRHPLVDYAFYRWCSENGIPLGLFYRDIFWKYPEYLTKVPPVLGRVLRGFYKADLLSYDKYADIVFLPSEQMFNEIPILKHPKLSALPPGSNTVDTPVDYSLPVTLFYVGGLGRPIYSLHELFKAVNLVPGVRLICCVLQPQWEANKAEYEPLLGDSVEIVHATGVELEKYYQQAHIASLVVEPGDYWRFASPIKMYEYIGHGKPIMAISGTLTGRKVDDGAIGWTVPYEAEAIAKQLSELAANPDEYAAKLENVYRARPQHTWRARASQVAQELAACDRRGQI</sequence>
<dbReference type="EMBL" id="MPDM01000002">
    <property type="protein sequence ID" value="OKL50232.1"/>
    <property type="molecule type" value="Genomic_DNA"/>
</dbReference>
<proteinExistence type="predicted"/>
<evidence type="ECO:0008006" key="3">
    <source>
        <dbReference type="Google" id="ProtNLM"/>
    </source>
</evidence>
<name>A0A1Q5PS22_9ACTO</name>
<protein>
    <recommendedName>
        <fullName evidence="3">Glycosyl transferase family 1 domain-containing protein</fullName>
    </recommendedName>
</protein>
<keyword evidence="2" id="KW-1185">Reference proteome</keyword>